<feature type="region of interest" description="Disordered" evidence="4">
    <location>
        <begin position="918"/>
        <end position="997"/>
    </location>
</feature>
<feature type="compositionally biased region" description="Basic and acidic residues" evidence="4">
    <location>
        <begin position="125"/>
        <end position="135"/>
    </location>
</feature>
<feature type="compositionally biased region" description="Polar residues" evidence="4">
    <location>
        <begin position="1871"/>
        <end position="1881"/>
    </location>
</feature>
<feature type="region of interest" description="Disordered" evidence="4">
    <location>
        <begin position="3175"/>
        <end position="3208"/>
    </location>
</feature>
<keyword evidence="7" id="KW-1185">Reference proteome</keyword>
<feature type="compositionally biased region" description="Polar residues" evidence="4">
    <location>
        <begin position="3074"/>
        <end position="3087"/>
    </location>
</feature>
<feature type="compositionally biased region" description="Polar residues" evidence="4">
    <location>
        <begin position="426"/>
        <end position="435"/>
    </location>
</feature>
<dbReference type="InterPro" id="IPR043567">
    <property type="entry name" value="SYTL1-5_C2B"/>
</dbReference>
<dbReference type="GO" id="GO:0006887">
    <property type="term" value="P:exocytosis"/>
    <property type="evidence" value="ECO:0007669"/>
    <property type="project" value="TreeGrafter"/>
</dbReference>
<keyword evidence="2" id="KW-0677">Repeat</keyword>
<feature type="region of interest" description="Disordered" evidence="4">
    <location>
        <begin position="2643"/>
        <end position="2676"/>
    </location>
</feature>
<feature type="compositionally biased region" description="Basic and acidic residues" evidence="4">
    <location>
        <begin position="2416"/>
        <end position="2426"/>
    </location>
</feature>
<feature type="domain" description="C2" evidence="5">
    <location>
        <begin position="4221"/>
        <end position="4346"/>
    </location>
</feature>
<feature type="compositionally biased region" description="Basic and acidic residues" evidence="4">
    <location>
        <begin position="1783"/>
        <end position="1802"/>
    </location>
</feature>
<evidence type="ECO:0000256" key="3">
    <source>
        <dbReference type="ARBA" id="ARBA00023136"/>
    </source>
</evidence>
<feature type="region of interest" description="Disordered" evidence="4">
    <location>
        <begin position="2926"/>
        <end position="2956"/>
    </location>
</feature>
<feature type="compositionally biased region" description="Gly residues" evidence="4">
    <location>
        <begin position="2822"/>
        <end position="2844"/>
    </location>
</feature>
<dbReference type="Proteomes" id="UP000075886">
    <property type="component" value="Unassembled WGS sequence"/>
</dbReference>
<feature type="compositionally biased region" description="Polar residues" evidence="4">
    <location>
        <begin position="2890"/>
        <end position="2901"/>
    </location>
</feature>
<comment type="subcellular location">
    <subcellularLocation>
        <location evidence="1">Membrane</location>
    </subcellularLocation>
</comment>
<feature type="compositionally biased region" description="Acidic residues" evidence="4">
    <location>
        <begin position="237"/>
        <end position="250"/>
    </location>
</feature>
<feature type="compositionally biased region" description="Low complexity" evidence="4">
    <location>
        <begin position="841"/>
        <end position="850"/>
    </location>
</feature>
<dbReference type="CDD" id="cd08521">
    <property type="entry name" value="C2A_SLP"/>
    <property type="match status" value="1"/>
</dbReference>
<feature type="compositionally biased region" description="Polar residues" evidence="4">
    <location>
        <begin position="2155"/>
        <end position="2174"/>
    </location>
</feature>
<name>A0A182QS67_9DIPT</name>
<feature type="region of interest" description="Disordered" evidence="4">
    <location>
        <begin position="813"/>
        <end position="895"/>
    </location>
</feature>
<feature type="compositionally biased region" description="Polar residues" evidence="4">
    <location>
        <begin position="3910"/>
        <end position="3921"/>
    </location>
</feature>
<feature type="compositionally biased region" description="Basic and acidic residues" evidence="4">
    <location>
        <begin position="1440"/>
        <end position="1454"/>
    </location>
</feature>
<evidence type="ECO:0000256" key="4">
    <source>
        <dbReference type="SAM" id="MobiDB-lite"/>
    </source>
</evidence>
<dbReference type="GO" id="GO:0070382">
    <property type="term" value="C:exocytic vesicle"/>
    <property type="evidence" value="ECO:0007669"/>
    <property type="project" value="TreeGrafter"/>
</dbReference>
<feature type="compositionally biased region" description="Basic residues" evidence="4">
    <location>
        <begin position="3734"/>
        <end position="3747"/>
    </location>
</feature>
<feature type="region of interest" description="Disordered" evidence="4">
    <location>
        <begin position="2591"/>
        <end position="2611"/>
    </location>
</feature>
<feature type="region of interest" description="Disordered" evidence="4">
    <location>
        <begin position="426"/>
        <end position="554"/>
    </location>
</feature>
<dbReference type="EMBL" id="AXCN02001954">
    <property type="status" value="NOT_ANNOTATED_CDS"/>
    <property type="molecule type" value="Genomic_DNA"/>
</dbReference>
<feature type="compositionally biased region" description="Gly residues" evidence="4">
    <location>
        <begin position="3455"/>
        <end position="3467"/>
    </location>
</feature>
<dbReference type="SMART" id="SM00239">
    <property type="entry name" value="C2"/>
    <property type="match status" value="2"/>
</dbReference>
<feature type="compositionally biased region" description="Polar residues" evidence="4">
    <location>
        <begin position="3788"/>
        <end position="3821"/>
    </location>
</feature>
<feature type="region of interest" description="Disordered" evidence="4">
    <location>
        <begin position="1015"/>
        <end position="1073"/>
    </location>
</feature>
<feature type="region of interest" description="Disordered" evidence="4">
    <location>
        <begin position="2303"/>
        <end position="2328"/>
    </location>
</feature>
<feature type="region of interest" description="Disordered" evidence="4">
    <location>
        <begin position="3073"/>
        <end position="3133"/>
    </location>
</feature>
<feature type="compositionally biased region" description="Basic and acidic residues" evidence="4">
    <location>
        <begin position="3089"/>
        <end position="3108"/>
    </location>
</feature>
<feature type="compositionally biased region" description="Basic and acidic residues" evidence="4">
    <location>
        <begin position="3468"/>
        <end position="3491"/>
    </location>
</feature>
<evidence type="ECO:0000313" key="6">
    <source>
        <dbReference type="EnsemblMetazoa" id="AFAF015793-PA"/>
    </source>
</evidence>
<organism evidence="6 7">
    <name type="scientific">Anopheles farauti</name>
    <dbReference type="NCBI Taxonomy" id="69004"/>
    <lineage>
        <taxon>Eukaryota</taxon>
        <taxon>Metazoa</taxon>
        <taxon>Ecdysozoa</taxon>
        <taxon>Arthropoda</taxon>
        <taxon>Hexapoda</taxon>
        <taxon>Insecta</taxon>
        <taxon>Pterygota</taxon>
        <taxon>Neoptera</taxon>
        <taxon>Endopterygota</taxon>
        <taxon>Diptera</taxon>
        <taxon>Nematocera</taxon>
        <taxon>Culicoidea</taxon>
        <taxon>Culicidae</taxon>
        <taxon>Anophelinae</taxon>
        <taxon>Anopheles</taxon>
    </lineage>
</organism>
<dbReference type="GO" id="GO:0005886">
    <property type="term" value="C:plasma membrane"/>
    <property type="evidence" value="ECO:0007669"/>
    <property type="project" value="TreeGrafter"/>
</dbReference>
<feature type="region of interest" description="Disordered" evidence="4">
    <location>
        <begin position="1864"/>
        <end position="1888"/>
    </location>
</feature>
<dbReference type="FunFam" id="2.60.40.150:FF:000310">
    <property type="entry name" value="AGAP005288-PA"/>
    <property type="match status" value="1"/>
</dbReference>
<dbReference type="Gene3D" id="2.60.40.150">
    <property type="entry name" value="C2 domain"/>
    <property type="match status" value="2"/>
</dbReference>
<reference evidence="6" key="2">
    <citation type="submission" date="2020-05" db="UniProtKB">
        <authorList>
            <consortium name="EnsemblMetazoa"/>
        </authorList>
    </citation>
    <scope>IDENTIFICATION</scope>
    <source>
        <strain evidence="6">FAR1</strain>
    </source>
</reference>
<protein>
    <recommendedName>
        <fullName evidence="5">C2 domain-containing protein</fullName>
    </recommendedName>
</protein>
<evidence type="ECO:0000256" key="1">
    <source>
        <dbReference type="ARBA" id="ARBA00004370"/>
    </source>
</evidence>
<feature type="compositionally biased region" description="Low complexity" evidence="4">
    <location>
        <begin position="1059"/>
        <end position="1073"/>
    </location>
</feature>
<reference evidence="7" key="1">
    <citation type="submission" date="2014-01" db="EMBL/GenBank/DDBJ databases">
        <title>The Genome Sequence of Anopheles farauti FAR1 (V2).</title>
        <authorList>
            <consortium name="The Broad Institute Genomics Platform"/>
            <person name="Neafsey D.E."/>
            <person name="Besansky N."/>
            <person name="Howell P."/>
            <person name="Walton C."/>
            <person name="Young S.K."/>
            <person name="Zeng Q."/>
            <person name="Gargeya S."/>
            <person name="Fitzgerald M."/>
            <person name="Haas B."/>
            <person name="Abouelleil A."/>
            <person name="Allen A.W."/>
            <person name="Alvarado L."/>
            <person name="Arachchi H.M."/>
            <person name="Berlin A.M."/>
            <person name="Chapman S.B."/>
            <person name="Gainer-Dewar J."/>
            <person name="Goldberg J."/>
            <person name="Griggs A."/>
            <person name="Gujja S."/>
            <person name="Hansen M."/>
            <person name="Howarth C."/>
            <person name="Imamovic A."/>
            <person name="Ireland A."/>
            <person name="Larimer J."/>
            <person name="McCowan C."/>
            <person name="Murphy C."/>
            <person name="Pearson M."/>
            <person name="Poon T.W."/>
            <person name="Priest M."/>
            <person name="Roberts A."/>
            <person name="Saif S."/>
            <person name="Shea T."/>
            <person name="Sisk P."/>
            <person name="Sykes S."/>
            <person name="Wortman J."/>
            <person name="Nusbaum C."/>
            <person name="Birren B."/>
        </authorList>
    </citation>
    <scope>NUCLEOTIDE SEQUENCE [LARGE SCALE GENOMIC DNA]</scope>
    <source>
        <strain evidence="7">FAR1</strain>
    </source>
</reference>
<feature type="region of interest" description="Disordered" evidence="4">
    <location>
        <begin position="1433"/>
        <end position="1454"/>
    </location>
</feature>
<dbReference type="SUPFAM" id="SSF49562">
    <property type="entry name" value="C2 domain (Calcium/lipid-binding domain, CaLB)"/>
    <property type="match status" value="2"/>
</dbReference>
<feature type="compositionally biased region" description="Polar residues" evidence="4">
    <location>
        <begin position="479"/>
        <end position="490"/>
    </location>
</feature>
<accession>A0A182QS67</accession>
<feature type="region of interest" description="Disordered" evidence="4">
    <location>
        <begin position="3718"/>
        <end position="3857"/>
    </location>
</feature>
<dbReference type="PANTHER" id="PTHR45716">
    <property type="entry name" value="BITESIZE, ISOFORM I"/>
    <property type="match status" value="1"/>
</dbReference>
<feature type="domain" description="C2" evidence="5">
    <location>
        <begin position="4032"/>
        <end position="4154"/>
    </location>
</feature>
<feature type="region of interest" description="Disordered" evidence="4">
    <location>
        <begin position="2975"/>
        <end position="3057"/>
    </location>
</feature>
<feature type="compositionally biased region" description="Basic residues" evidence="4">
    <location>
        <begin position="3433"/>
        <end position="3445"/>
    </location>
</feature>
<feature type="compositionally biased region" description="Basic and acidic residues" evidence="4">
    <location>
        <begin position="2649"/>
        <end position="2660"/>
    </location>
</feature>
<feature type="compositionally biased region" description="Polar residues" evidence="4">
    <location>
        <begin position="3175"/>
        <end position="3198"/>
    </location>
</feature>
<evidence type="ECO:0000256" key="2">
    <source>
        <dbReference type="ARBA" id="ARBA00022737"/>
    </source>
</evidence>
<feature type="compositionally biased region" description="Polar residues" evidence="4">
    <location>
        <begin position="609"/>
        <end position="626"/>
    </location>
</feature>
<dbReference type="InterPro" id="IPR035892">
    <property type="entry name" value="C2_domain_sf"/>
</dbReference>
<feature type="region of interest" description="Disordered" evidence="4">
    <location>
        <begin position="3876"/>
        <end position="3988"/>
    </location>
</feature>
<feature type="compositionally biased region" description="Polar residues" evidence="4">
    <location>
        <begin position="442"/>
        <end position="464"/>
    </location>
</feature>
<feature type="region of interest" description="Disordered" evidence="4">
    <location>
        <begin position="2066"/>
        <end position="2118"/>
    </location>
</feature>
<feature type="region of interest" description="Disordered" evidence="4">
    <location>
        <begin position="2883"/>
        <end position="2902"/>
    </location>
</feature>
<feature type="region of interest" description="Disordered" evidence="4">
    <location>
        <begin position="114"/>
        <end position="146"/>
    </location>
</feature>
<dbReference type="FunFam" id="2.60.40.150:FF:000006">
    <property type="entry name" value="Synaptotagmin-like 5, isoform CRA_a"/>
    <property type="match status" value="1"/>
</dbReference>
<feature type="compositionally biased region" description="Basic residues" evidence="4">
    <location>
        <begin position="874"/>
        <end position="886"/>
    </location>
</feature>
<feature type="region of interest" description="Disordered" evidence="4">
    <location>
        <begin position="2130"/>
        <end position="2194"/>
    </location>
</feature>
<feature type="compositionally biased region" description="Basic residues" evidence="4">
    <location>
        <begin position="2857"/>
        <end position="2868"/>
    </location>
</feature>
<feature type="compositionally biased region" description="Low complexity" evidence="4">
    <location>
        <begin position="465"/>
        <end position="478"/>
    </location>
</feature>
<feature type="compositionally biased region" description="Acidic residues" evidence="4">
    <location>
        <begin position="3765"/>
        <end position="3774"/>
    </location>
</feature>
<feature type="compositionally biased region" description="Basic residues" evidence="4">
    <location>
        <begin position="3540"/>
        <end position="3550"/>
    </location>
</feature>
<feature type="compositionally biased region" description="Polar residues" evidence="4">
    <location>
        <begin position="280"/>
        <end position="307"/>
    </location>
</feature>
<feature type="compositionally biased region" description="Polar residues" evidence="4">
    <location>
        <begin position="2305"/>
        <end position="2323"/>
    </location>
</feature>
<feature type="region of interest" description="Disordered" evidence="4">
    <location>
        <begin position="1935"/>
        <end position="1962"/>
    </location>
</feature>
<feature type="compositionally biased region" description="Low complexity" evidence="4">
    <location>
        <begin position="3822"/>
        <end position="3842"/>
    </location>
</feature>
<dbReference type="CDD" id="cd04020">
    <property type="entry name" value="C2B_SLP_1-2-3-4"/>
    <property type="match status" value="1"/>
</dbReference>
<feature type="region of interest" description="Disordered" evidence="4">
    <location>
        <begin position="1697"/>
        <end position="1802"/>
    </location>
</feature>
<dbReference type="PANTHER" id="PTHR45716:SF2">
    <property type="entry name" value="BITESIZE, ISOFORM I"/>
    <property type="match status" value="1"/>
</dbReference>
<sequence>MASGRARLPPTPGTVASVSMVPCTRPLTELHSNNNLYHSSAATISGSVQGDGTVPSLDYQHTMHHPQASQSAQLGLGGAGLAAPASHHHHLLHHQQEVGLATSVASTQLLPDTAPGHGVTQSLRKPFDAPRHIPERPSQLADESDWMSDYADSNQKRRNSISKDYLPATTAAATTTADWLKKSIRRSWTISNAEDDNGATRDPDVQPYPNPHLPRKQSQSSYPSLVKHPYFSPLSMADEDEYGEEEDGELQEVHQRPAALRRAMPPRQSTLPNPEGIYYGSNNNLMPTVSPKQQLSPSPQYNTSPYHTDNEADNETGSDHRSPLSARYKIRRQSTLPCKPNEMQLESGGTVISGGGMMHGGSGPKIMMSSSPNSRTNLYSKSPERDGIDAAACKQQQRFPPFPLQQQQQQHTSQQAVSVAPPIVGQQRQLPTSPNRLVFNKSPDSGTESGPGASESSGTSPHQISTATGSSSRTGARSNYQMTRQATLPNPEQHMKLLPTSPPKKQLSPHSIKRSPDFARQNTLPASPQQQQPQQTQQSVTGPQSTPLNMPMPLAASSCSSLTVGTMDGTAMTASAVTMNSLSVHQHGPKFMPISPRQKASFLFPQPSAPTSRPFHSQQHFPTHLNTSPSASTVSGGVGVTGTGSVTTGIGASHSSSSSLSSAAVVASKMIKVRSHSNEEYTLAPATRAIGITAGMGTVSEGRRMLPEIPTGGGTGPGGSRSPRLVRQEHVRDELLAGCVNSVAGQGPNPDKRTTTSSSSSPKQKTFAEAKQTMAAAAAMMAEDTMMAYEPYGGNASYDGYYDEDQELALDAVDEGGGGIGGYQDNDNGGASEPFSLLPVQQQQQQQQRQPFVPNDSSPESIGSGSPGVGYGFAHRKDRLRSRRKSRDMYDHPDEVGGACAIKSSDDGGSGVRCTAVATGEPVKRKPETMRSISEEAPAAKPPKPITRRSLSHPEKDTQLYGSKKLESSKIPSPKPLTELQDRQYKPSAGIGMETASRRKNIKSFDCGTISSKASSNLQPTYQQQQYHQQLATEGGGAPSSVSPGVATESTRTSGYGGSATTLGGNASSTSGTTATAGATIGGFQSFGQRKISAFQQILQRQRLQKRDSKSLDIVASKLMEEKYGGRGQDVDVSKSLDDGIFSESAGNQSDDNSSDEHINLAYKSSDNKTTLGEAEIQNAVEAAAVIFKKVVLQRREENKCKSSNANLECHSCADGLTDDSTTLGGYSSSETDTVGRIQSLGRHQHQRNGPLMPTDYEEYRLVFFSSDSSSKEEEYDSSSTSSSTAMRHVKRQRYTTATSLEECDWDYFEPDMMPGADEAKSAHFYEMLAMATGTAAKAAVSATSARNASRKLNNTYCHCDCGYRRQMQYVPIPVPVPVPVPISAFQSWLYEQQQQLLLMHGTPESADAAASEFALRSDLVQQLWKKFAECGSETGVRSEPPEMKGDEKRKEEEPGKSSFISKCACKLGGTRRYLECCAATSESHDSSDNERNAAKVRTCKHIGVRRDKSGATAVTVNSDRNFVVGGGGGGEGDSSSGSEAAKAAAAAAASVVPSVDGKVQMQKTTTPTPTWSKKVASMYGAIRRDGSVVVDGVDSVSDSFRRSLASSGVGDGSASSIATAKTTAALQLLQRAVIPPLRSGEFSSAVPVTTSAANDIVTTTAEPIQARDNIVTVGEATNGRVQIREITTGSNVRAGVAAASSSSSLVVTASVTDEDDDDNGGAGLKTAMDDQTEPTELARREEIVLRLQPNQPDGGNVDGDNSSTRDNTSHEENRNLNQPRSEVPRESSKNRPESATGERDGYLQYELFYHLAQTGGRSSPSSSSGSSSEAESTGHRAGRKVKAGKYYFNRAGSSGEVIHRACSSSSSSSCTNEKCSTSPDSDSEGDAFVHDRALDDGVEQPQDEDDGCCFDGDDDDDDERHLPRFSAVMVVNAGHGSDSVGQSDSSDSSDNQQSFKAGGAHRYYSEVAGGDYDDESDDGDGSSVVVLKRVKIIACSEGVRECASERTRWDDDELFGQNCAEVSIELQRESIVGSSNTQQRPAHPVVDEWGERGRLDPQCNVEHATLQGGSRKSGETDGSNPPPDRCCADVGESIAHQQQKVEEKGTVSDGAPDAHSYVPDADWFQQKLQPLQQQQHDASIKAEEKPQHHDQHDATSISEEIPLTGNSASSSATGVYRKPTPSPPHTAHGLSETTCVSSALRECIGSATTTTNTTTSTTTIATARGDIKSTQTPHTVSAVTNTSPTVLATSRNSSNKSPNLVMIATDTSDPSIKHEQKIVNKQPYGCGEGILVCEKQVTIPAGHSPTSKAATETETVPSSAVPDQSDEHDEIKLNADTQQQLPVVQSTVCNDYNAEAEQSLCASVPERLPEQRQTADGGAFDGPSSLHHHVHHELTHDVPPQSSGEMVVSGIALHDDQKSSTEVCEKNPTTSVMDQHNRQSPSPSTVPASDAGVETVVIMDEENRGRRENVLLVSSDRDDFCVPQSQCAVDAYTAVENRRQLCDYASEAEGESLMQPVSMEPVAYGNEAVEQYDNGDVMVQTQNNSTVAMANVENEGVAGIGGQGSAGALSAVICLEDGLADDDSWVEEISQDEEEFATTTATDSDLDDSSEEMSFANDREEELRGYNRTAIDFTLHTIVEESCEDSEAESRGSDAEGRTRARARSGRRCSGEGGMDEDYDCSRDPAHRLSASELEKYFFYGLGGDDRAATNTGGGSSVVAMGGSGATYLGGAGGGVHDDHSEMSEESSSLCSDGGHDSLGSGTASGSLSAVRLSGASMESHDQDLEPNFNDSVADLASSRLEKYFLTGFLGYSSSDRGGMGGNAGGGGGGGGGNVSDGSGGSVGSDSEGHASPEQRRKRLVRARGATRSHSSLDNLLMAGKDAEHSHDSNGSNVPTSTTAPFDVTAGAGTGSSPSGILGGGVDIDHSSETDTCDESSLPHPPHQDRMESSSYDTIGKRKKKYMLKKMDAALSRSIEQQHSTAPPVEVGPLTASVSEMEDGRRVPPQQSISLDTIVCEREPTSAKPNATSTINSPLHPAGVEYSRKHTSRDSGFIGSNDDLLKEDQLAAAATACSSKSTVPARTTEPSLEAKKNENKQRDASTSDVHRVAPGYLNSPTPASPGSSKKQSTSDANMVNLVRKDSFNNWSSDEETNLMMSKMRQFFKSLVAASANTRKMPSSSCSTPAVSGTNTPQQGGSTPVARPRGMRTKPPQLVYFESELTRLMKTVPGIRDEQVREIVEYLSSEDTWSDSYDSSDYTSSDLEGATAAIADGSPFYLQEEISASCRQIINKFDNSARKDEEGDIGDGGLVTVGMATKKDSSLIAHQRHHLHQQQHPSYRQNTPLSKETAFVYQRLVASLSKAVSNETPSRLGEDSTPLDVKPNAAGIPVVPGVSSTSSPPLIAKVMHHIGSRLVALMHEVSNGESPHTSVTPKHHRMGSHRKSGRGVVPISALGGPGLGIGPGGIGGDRRGEEEEKRGGEEDDTRGGGEEEGKEEGEGGGLCSSIGGHHHHHYHHQAISVTTTEDDEDSSTSESNDRMHHNHPHHHRPRMGPGPAAMGMGTPIAVTSGQEEQDDLGVVEGSEGTVPSASYPMLLPRSKSHDLLLGDQRSQGQYHYGAGGDMVGEERSGEASDYERFSWRGSFESALLANGDSRTKLSMLDNSSSSMSVLVAKRRSAGDLLFNNQNLSQEQLDRVRSCGSIGGDREEFESPNVWEAKQRPPHHYQHSQHYSHGQPHHQHQMQPHHQHYGQSSASSSRRRLSSVAADEEETDSDEGVMKGGNSRLVLASRSTLPRSLQNTMASGTTNSLPRLPTSNLQTILQSAAPSSSASSSSSGTTGSGSAKPLSTAAGTGGMGMGQKSQSVYHFLQNNVKSARYRAPGFNRPPSAPKRAMSAPGLHPSYPRRERRSRLQQLVNEESNSPDLAGSTVGFGGDDDPHGNSPRGAGDLYERSGGDGTAPNGMQNNKGDSMVSSPVGSAGGGSENWPSQSDEDIDRLVALHQNRASLSSLGVRSDSMASVYSGAGEGRYGTVTVRGQIEFGMQYNYKQGALEIHIKQCKDLAAVDTKRNRSDPYVKVYLLPDKSKSGKRKTKVKKHTLNPVFDEVLRFHMSLNSLQTRTIWITVWHSDMFGRNDFLGEVMMGLQDKVFDNPQPQWYQLQERSEPFEDLSAYKGDIIVGLKYVSADVDSGGIIGASSGTIGGGGASSGSTTGGGFGTLNLRKFSTRSLTSNSSSTLSGHSKGALHVLVKEAKHLQPIKSNGTCDAFCKSYLLPDKNRSSKQKTPVIKRTNSPVWNYTFVYEDVSLAELSERALELTIWDHDRLASNEFLGGVRFSLGNGKHNGRAVEWMDSTGKELSLWQNMINRPNFWVEGALVLRPSLENAKFST</sequence>
<feature type="region of interest" description="Disordered" evidence="4">
    <location>
        <begin position="1814"/>
        <end position="1840"/>
    </location>
</feature>
<dbReference type="EnsemblMetazoa" id="AFAF015793-RA">
    <property type="protein sequence ID" value="AFAF015793-PA"/>
    <property type="gene ID" value="AFAF015793"/>
</dbReference>
<feature type="region of interest" description="Disordered" evidence="4">
    <location>
        <begin position="191"/>
        <end position="327"/>
    </location>
</feature>
<feature type="region of interest" description="Disordered" evidence="4">
    <location>
        <begin position="2733"/>
        <end position="2768"/>
    </location>
</feature>
<feature type="compositionally biased region" description="Polar residues" evidence="4">
    <location>
        <begin position="2428"/>
        <end position="2448"/>
    </location>
</feature>
<dbReference type="VEuPathDB" id="VectorBase:AFAF015793"/>
<feature type="compositionally biased region" description="Low complexity" evidence="4">
    <location>
        <begin position="1816"/>
        <end position="1829"/>
    </location>
</feature>
<feature type="compositionally biased region" description="Polar residues" evidence="4">
    <location>
        <begin position="3115"/>
        <end position="3133"/>
    </location>
</feature>
<feature type="region of interest" description="Disordered" evidence="4">
    <location>
        <begin position="2416"/>
        <end position="2450"/>
    </location>
</feature>
<feature type="compositionally biased region" description="Low complexity" evidence="4">
    <location>
        <begin position="1697"/>
        <end position="1712"/>
    </location>
</feature>
<feature type="region of interest" description="Disordered" evidence="4">
    <location>
        <begin position="2822"/>
        <end position="2875"/>
    </location>
</feature>
<feature type="region of interest" description="Disordered" evidence="4">
    <location>
        <begin position="3423"/>
        <end position="3554"/>
    </location>
</feature>
<evidence type="ECO:0000313" key="7">
    <source>
        <dbReference type="Proteomes" id="UP000075886"/>
    </source>
</evidence>
<feature type="compositionally biased region" description="Low complexity" evidence="4">
    <location>
        <begin position="1938"/>
        <end position="1955"/>
    </location>
</feature>
<feature type="region of interest" description="Disordered" evidence="4">
    <location>
        <begin position="608"/>
        <end position="639"/>
    </location>
</feature>
<feature type="compositionally biased region" description="Polar residues" evidence="4">
    <location>
        <begin position="1749"/>
        <end position="1767"/>
    </location>
</feature>
<feature type="compositionally biased region" description="Basic and acidic residues" evidence="4">
    <location>
        <begin position="952"/>
        <end position="968"/>
    </location>
</feature>
<dbReference type="STRING" id="69004.A0A182QS67"/>
<feature type="compositionally biased region" description="Polar residues" evidence="4">
    <location>
        <begin position="3423"/>
        <end position="3432"/>
    </location>
</feature>
<dbReference type="Pfam" id="PF00168">
    <property type="entry name" value="C2"/>
    <property type="match status" value="2"/>
</dbReference>
<proteinExistence type="predicted"/>
<keyword evidence="3" id="KW-0472">Membrane</keyword>
<feature type="compositionally biased region" description="Low complexity" evidence="4">
    <location>
        <begin position="527"/>
        <end position="547"/>
    </location>
</feature>
<feature type="compositionally biased region" description="Low complexity" evidence="4">
    <location>
        <begin position="256"/>
        <end position="267"/>
    </location>
</feature>
<feature type="compositionally biased region" description="Polar residues" evidence="4">
    <location>
        <begin position="3024"/>
        <end position="3034"/>
    </location>
</feature>
<feature type="compositionally biased region" description="Basic and acidic residues" evidence="4">
    <location>
        <begin position="2139"/>
        <end position="2154"/>
    </location>
</feature>
<dbReference type="InterPro" id="IPR000008">
    <property type="entry name" value="C2_dom"/>
</dbReference>
<dbReference type="PROSITE" id="PS50004">
    <property type="entry name" value="C2"/>
    <property type="match status" value="2"/>
</dbReference>
<feature type="region of interest" description="Disordered" evidence="4">
    <location>
        <begin position="740"/>
        <end position="769"/>
    </location>
</feature>
<evidence type="ECO:0000259" key="5">
    <source>
        <dbReference type="PROSITE" id="PS50004"/>
    </source>
</evidence>
<feature type="compositionally biased region" description="Low complexity" evidence="4">
    <location>
        <begin position="2759"/>
        <end position="2768"/>
    </location>
</feature>
<dbReference type="GO" id="GO:0042043">
    <property type="term" value="F:neurexin family protein binding"/>
    <property type="evidence" value="ECO:0007669"/>
    <property type="project" value="TreeGrafter"/>
</dbReference>